<dbReference type="InterPro" id="IPR036890">
    <property type="entry name" value="HATPase_C_sf"/>
</dbReference>
<dbReference type="Pfam" id="PF02518">
    <property type="entry name" value="HATPase_c"/>
    <property type="match status" value="1"/>
</dbReference>
<keyword evidence="5" id="KW-0418">Kinase</keyword>
<dbReference type="Gene3D" id="1.10.287.130">
    <property type="match status" value="1"/>
</dbReference>
<dbReference type="AlphaFoldDB" id="A0A0H0XLL4"/>
<dbReference type="RefSeq" id="WP_047094328.1">
    <property type="nucleotide sequence ID" value="NZ_LBHU01000004.1"/>
</dbReference>
<dbReference type="PIRSF" id="PIRSF037347">
    <property type="entry name" value="STHK_CHASE2_PAS_prd"/>
    <property type="match status" value="1"/>
</dbReference>
<dbReference type="CDD" id="cd00082">
    <property type="entry name" value="HisKA"/>
    <property type="match status" value="1"/>
</dbReference>
<dbReference type="InterPro" id="IPR004358">
    <property type="entry name" value="Sig_transdc_His_kin-like_C"/>
</dbReference>
<dbReference type="PANTHER" id="PTHR43047:SF72">
    <property type="entry name" value="OSMOSENSING HISTIDINE PROTEIN KINASE SLN1"/>
    <property type="match status" value="1"/>
</dbReference>
<evidence type="ECO:0000256" key="4">
    <source>
        <dbReference type="ARBA" id="ARBA00022679"/>
    </source>
</evidence>
<dbReference type="Proteomes" id="UP000053455">
    <property type="component" value="Unassembled WGS sequence"/>
</dbReference>
<evidence type="ECO:0000313" key="8">
    <source>
        <dbReference type="EMBL" id="KLI62812.1"/>
    </source>
</evidence>
<proteinExistence type="predicted"/>
<dbReference type="InterPro" id="IPR017181">
    <property type="entry name" value="Sig_transdc_His_kin_CHASE2"/>
</dbReference>
<dbReference type="InterPro" id="IPR003661">
    <property type="entry name" value="HisK_dim/P_dom"/>
</dbReference>
<dbReference type="PANTHER" id="PTHR43047">
    <property type="entry name" value="TWO-COMPONENT HISTIDINE PROTEIN KINASE"/>
    <property type="match status" value="1"/>
</dbReference>
<comment type="caution">
    <text evidence="8">The sequence shown here is derived from an EMBL/GenBank/DDBJ whole genome shotgun (WGS) entry which is preliminary data.</text>
</comment>
<dbReference type="SMART" id="SM00388">
    <property type="entry name" value="HisKA"/>
    <property type="match status" value="1"/>
</dbReference>
<dbReference type="STRING" id="874156.GCA_001021555_02481"/>
<evidence type="ECO:0000256" key="3">
    <source>
        <dbReference type="ARBA" id="ARBA00022553"/>
    </source>
</evidence>
<dbReference type="PRINTS" id="PR00344">
    <property type="entry name" value="BCTRLSENSOR"/>
</dbReference>
<protein>
    <recommendedName>
        <fullName evidence="2">histidine kinase</fullName>
        <ecNumber evidence="2">2.7.13.3</ecNumber>
    </recommendedName>
</protein>
<dbReference type="CDD" id="cd00075">
    <property type="entry name" value="HATPase"/>
    <property type="match status" value="1"/>
</dbReference>
<dbReference type="Pfam" id="PF05226">
    <property type="entry name" value="CHASE2"/>
    <property type="match status" value="1"/>
</dbReference>
<dbReference type="SUPFAM" id="SSF47384">
    <property type="entry name" value="Homodimeric domain of signal transducing histidine kinase"/>
    <property type="match status" value="1"/>
</dbReference>
<dbReference type="InterPro" id="IPR005467">
    <property type="entry name" value="His_kinase_dom"/>
</dbReference>
<dbReference type="GO" id="GO:0009927">
    <property type="term" value="F:histidine phosphotransfer kinase activity"/>
    <property type="evidence" value="ECO:0007669"/>
    <property type="project" value="TreeGrafter"/>
</dbReference>
<keyword evidence="6" id="KW-1133">Transmembrane helix</keyword>
<name>A0A0H0XLL4_9SPHN</name>
<evidence type="ECO:0000259" key="7">
    <source>
        <dbReference type="PROSITE" id="PS50109"/>
    </source>
</evidence>
<dbReference type="PROSITE" id="PS50109">
    <property type="entry name" value="HIS_KIN"/>
    <property type="match status" value="1"/>
</dbReference>
<keyword evidence="9" id="KW-1185">Reference proteome</keyword>
<dbReference type="SUPFAM" id="SSF55874">
    <property type="entry name" value="ATPase domain of HSP90 chaperone/DNA topoisomerase II/histidine kinase"/>
    <property type="match status" value="1"/>
</dbReference>
<dbReference type="EMBL" id="LBHU01000004">
    <property type="protein sequence ID" value="KLI62812.1"/>
    <property type="molecule type" value="Genomic_DNA"/>
</dbReference>
<comment type="catalytic activity">
    <reaction evidence="1">
        <text>ATP + protein L-histidine = ADP + protein N-phospho-L-histidine.</text>
        <dbReference type="EC" id="2.7.13.3"/>
    </reaction>
</comment>
<dbReference type="GO" id="GO:0000155">
    <property type="term" value="F:phosphorelay sensor kinase activity"/>
    <property type="evidence" value="ECO:0007669"/>
    <property type="project" value="InterPro"/>
</dbReference>
<dbReference type="GO" id="GO:0005886">
    <property type="term" value="C:plasma membrane"/>
    <property type="evidence" value="ECO:0007669"/>
    <property type="project" value="TreeGrafter"/>
</dbReference>
<dbReference type="InterPro" id="IPR007890">
    <property type="entry name" value="CHASE2"/>
</dbReference>
<dbReference type="EC" id="2.7.13.3" evidence="2"/>
<dbReference type="InterPro" id="IPR036097">
    <property type="entry name" value="HisK_dim/P_sf"/>
</dbReference>
<organism evidence="8 9">
    <name type="scientific">Aurantiacibacter marinus</name>
    <dbReference type="NCBI Taxonomy" id="874156"/>
    <lineage>
        <taxon>Bacteria</taxon>
        <taxon>Pseudomonadati</taxon>
        <taxon>Pseudomonadota</taxon>
        <taxon>Alphaproteobacteria</taxon>
        <taxon>Sphingomonadales</taxon>
        <taxon>Erythrobacteraceae</taxon>
        <taxon>Aurantiacibacter</taxon>
    </lineage>
</organism>
<evidence type="ECO:0000256" key="6">
    <source>
        <dbReference type="SAM" id="Phobius"/>
    </source>
</evidence>
<keyword evidence="3" id="KW-0597">Phosphoprotein</keyword>
<feature type="transmembrane region" description="Helical" evidence="6">
    <location>
        <begin position="306"/>
        <end position="324"/>
    </location>
</feature>
<dbReference type="Gene3D" id="3.30.565.10">
    <property type="entry name" value="Histidine kinase-like ATPase, C-terminal domain"/>
    <property type="match status" value="1"/>
</dbReference>
<feature type="transmembrane region" description="Helical" evidence="6">
    <location>
        <begin position="281"/>
        <end position="299"/>
    </location>
</feature>
<keyword evidence="6" id="KW-0472">Membrane</keyword>
<sequence length="728" mass="78723">MVVRRLFTEWFVLLALGIALAFLAARGEITNRLDARMLDRAAALARAAPSENVVIVGIDDPSLVKLGAWPWPRSYHARLIDRLADAQSGPVLFDVLFLESSSPADDEALAAAIARHGRIALPHSFAPRPNSVGGTVPAFPIPVLRENAAALGHVGIIPDADGVLRRFDLEVEMAGASYPQFALSAARMAGLGDREWPIRPVLSFHPAGSYSQISASEVIAGTVPDEFLRGKVVVIGATAQGMGDRYSVGAGEVAVMPGVETQANLYDALRSGGLVNDWRPFWSGLLAGIALLLQFLVFWKMSPRAGLVATLVIAVAVAGLAIALVPLIGIWISPGVALLTIALAYPFWSWRRLTSVSAYLEEEAAFLRADGAKRADVEGFDQIARQVARMRRLVSHVSRSFAFLGKVIEAAPDAILVLGREGDVVMANGKAQALFPGFSEDQPGPLGDLLIESRATHDDERREIIFADGRTFLVARADFELEDDGKSGEIMALRDISESRRREEERREMLEFLSHDMRTPQVAIIGLSKRVASLPAISPEKGRGDDVALRIRLQAERTLKLADDFVQLARLDEAELEFEDTDCVALVEEACDRAYTAARGKRIVVQPDLPDDPLFAEVDASLVARLLDNLIGNAIKFGPENSTVRIALEGTSPGHFVLAVADEGPGLPPERLASPFARFGAHERKAGPSVGLGLTFVKRVVDKHGGTISVESREGQGTRFAIQLPRQR</sequence>
<evidence type="ECO:0000313" key="9">
    <source>
        <dbReference type="Proteomes" id="UP000053455"/>
    </source>
</evidence>
<dbReference type="SUPFAM" id="SSF55785">
    <property type="entry name" value="PYP-like sensor domain (PAS domain)"/>
    <property type="match status" value="1"/>
</dbReference>
<evidence type="ECO:0000256" key="2">
    <source>
        <dbReference type="ARBA" id="ARBA00012438"/>
    </source>
</evidence>
<reference evidence="8 9" key="1">
    <citation type="submission" date="2015-04" db="EMBL/GenBank/DDBJ databases">
        <title>The draft genome sequence of Erythrobacter marinus HWDM-33.</title>
        <authorList>
            <person name="Zhuang L."/>
            <person name="Liu Y."/>
            <person name="Shao Z."/>
        </authorList>
    </citation>
    <scope>NUCLEOTIDE SEQUENCE [LARGE SCALE GENOMIC DNA]</scope>
    <source>
        <strain evidence="8 9">HWDM-33</strain>
    </source>
</reference>
<dbReference type="InterPro" id="IPR003594">
    <property type="entry name" value="HATPase_dom"/>
</dbReference>
<keyword evidence="4" id="KW-0808">Transferase</keyword>
<gene>
    <name evidence="8" type="ORF">AAV99_12015</name>
</gene>
<accession>A0A0H0XLL4</accession>
<keyword evidence="6" id="KW-0812">Transmembrane</keyword>
<evidence type="ECO:0000256" key="5">
    <source>
        <dbReference type="ARBA" id="ARBA00022777"/>
    </source>
</evidence>
<dbReference type="InterPro" id="IPR035965">
    <property type="entry name" value="PAS-like_dom_sf"/>
</dbReference>
<feature type="domain" description="Histidine kinase" evidence="7">
    <location>
        <begin position="512"/>
        <end position="728"/>
    </location>
</feature>
<dbReference type="OrthoDB" id="9789782at2"/>
<dbReference type="SMART" id="SM01080">
    <property type="entry name" value="CHASE2"/>
    <property type="match status" value="1"/>
</dbReference>
<evidence type="ECO:0000256" key="1">
    <source>
        <dbReference type="ARBA" id="ARBA00000085"/>
    </source>
</evidence>
<dbReference type="PATRIC" id="fig|874156.12.peg.2468"/>
<dbReference type="SMART" id="SM00387">
    <property type="entry name" value="HATPase_c"/>
    <property type="match status" value="1"/>
</dbReference>